<dbReference type="eggNOG" id="COG0790">
    <property type="taxonomic scope" value="Bacteria"/>
</dbReference>
<dbReference type="InterPro" id="IPR011990">
    <property type="entry name" value="TPR-like_helical_dom_sf"/>
</dbReference>
<proteinExistence type="predicted"/>
<name>K6YDC3_9ALTE</name>
<gene>
    <name evidence="1" type="ORF">GLIP_2020</name>
</gene>
<dbReference type="OrthoDB" id="6313889at2"/>
<protein>
    <recommendedName>
        <fullName evidence="3">Sel1 repeat family protein</fullName>
    </recommendedName>
</protein>
<comment type="caution">
    <text evidence="1">The sequence shown here is derived from an EMBL/GenBank/DDBJ whole genome shotgun (WGS) entry which is preliminary data.</text>
</comment>
<dbReference type="STRING" id="1127673.GLIP_2020"/>
<dbReference type="Gene3D" id="1.25.40.10">
    <property type="entry name" value="Tetratricopeptide repeat domain"/>
    <property type="match status" value="1"/>
</dbReference>
<dbReference type="AlphaFoldDB" id="K6YDC3"/>
<evidence type="ECO:0008006" key="3">
    <source>
        <dbReference type="Google" id="ProtNLM"/>
    </source>
</evidence>
<dbReference type="SUPFAM" id="SSF81901">
    <property type="entry name" value="HCP-like"/>
    <property type="match status" value="1"/>
</dbReference>
<accession>K6YDC3</accession>
<dbReference type="EMBL" id="BAEN01000038">
    <property type="protein sequence ID" value="GAC14648.1"/>
    <property type="molecule type" value="Genomic_DNA"/>
</dbReference>
<keyword evidence="2" id="KW-1185">Reference proteome</keyword>
<sequence length="478" mass="54451">MILRALLLISFFFFLRADSALSPHFLFQLSERIELGYSQLYLAAQQNHTEARDQLSSIAIQNNNHFWISKSAEIGATASLFYLANNSPNTDLKKQYLSQAARSGHVESQFQLAGLSENLTTQTRLLENAAAAGHKDAIVALYYLLKQSDQPDSSNPWFHRAAESDVTVMHMFADYLWQQQSPNKSIQWLNAQVNGGNADVKQEAIKLLTAIDKASWQPVYENETVSLPIVERQCAMNIQPIAGTLTSISKIHQLKQSFESDPRFLDFPICLNRPIWLEPSELACSDSQQTRLTCSLNVLSRLVEKIDFTHVLLVSEAGIANVHNGIMYLDKQDDYRVFLHELAHFAGFVDEYEIDKTSANKVCKNTQVPNLTIADSPPRMNKTGFARYQKAFSELELTQTYTCQQTPVTAYKPVSQTTFMEHHDIGVIPDVYLQIWLDVLENKVGLVPIYVNLAHWYESKGNEKQAGYWWRKYHQYRS</sequence>
<evidence type="ECO:0000313" key="1">
    <source>
        <dbReference type="EMBL" id="GAC14648.1"/>
    </source>
</evidence>
<dbReference type="Proteomes" id="UP000006334">
    <property type="component" value="Unassembled WGS sequence"/>
</dbReference>
<dbReference type="RefSeq" id="WP_008844464.1">
    <property type="nucleotide sequence ID" value="NZ_BAEN01000038.1"/>
</dbReference>
<evidence type="ECO:0000313" key="2">
    <source>
        <dbReference type="Proteomes" id="UP000006334"/>
    </source>
</evidence>
<reference evidence="1 2" key="1">
    <citation type="journal article" date="2017" name="Antonie Van Leeuwenhoek">
        <title>Rhizobium rhizosphaerae sp. nov., a novel species isolated from rice rhizosphere.</title>
        <authorList>
            <person name="Zhao J.J."/>
            <person name="Zhang J."/>
            <person name="Zhang R.J."/>
            <person name="Zhang C.W."/>
            <person name="Yin H.Q."/>
            <person name="Zhang X.X."/>
        </authorList>
    </citation>
    <scope>NUCLEOTIDE SEQUENCE [LARGE SCALE GENOMIC DNA]</scope>
    <source>
        <strain evidence="1 2">E3</strain>
    </source>
</reference>
<organism evidence="1 2">
    <name type="scientific">Aliiglaciecola lipolytica E3</name>
    <dbReference type="NCBI Taxonomy" id="1127673"/>
    <lineage>
        <taxon>Bacteria</taxon>
        <taxon>Pseudomonadati</taxon>
        <taxon>Pseudomonadota</taxon>
        <taxon>Gammaproteobacteria</taxon>
        <taxon>Alteromonadales</taxon>
        <taxon>Alteromonadaceae</taxon>
        <taxon>Aliiglaciecola</taxon>
    </lineage>
</organism>